<evidence type="ECO:0000313" key="1">
    <source>
        <dbReference type="EMBL" id="JAD69000.1"/>
    </source>
</evidence>
<dbReference type="EMBL" id="GBRH01228895">
    <property type="protein sequence ID" value="JAD69000.1"/>
    <property type="molecule type" value="Transcribed_RNA"/>
</dbReference>
<protein>
    <submittedName>
        <fullName evidence="1">Uncharacterized protein</fullName>
    </submittedName>
</protein>
<reference evidence="1" key="2">
    <citation type="journal article" date="2015" name="Data Brief">
        <title>Shoot transcriptome of the giant reed, Arundo donax.</title>
        <authorList>
            <person name="Barrero R.A."/>
            <person name="Guerrero F.D."/>
            <person name="Moolhuijzen P."/>
            <person name="Goolsby J.A."/>
            <person name="Tidwell J."/>
            <person name="Bellgard S.E."/>
            <person name="Bellgard M.I."/>
        </authorList>
    </citation>
    <scope>NUCLEOTIDE SEQUENCE</scope>
    <source>
        <tissue evidence="1">Shoot tissue taken approximately 20 cm above the soil surface</tissue>
    </source>
</reference>
<proteinExistence type="predicted"/>
<sequence>MVTHGFVNYEMDILK</sequence>
<name>A0A0A9C6F8_ARUDO</name>
<reference evidence="1" key="1">
    <citation type="submission" date="2014-09" db="EMBL/GenBank/DDBJ databases">
        <authorList>
            <person name="Magalhaes I.L.F."/>
            <person name="Oliveira U."/>
            <person name="Santos F.R."/>
            <person name="Vidigal T.H.D.A."/>
            <person name="Brescovit A.D."/>
            <person name="Santos A.J."/>
        </authorList>
    </citation>
    <scope>NUCLEOTIDE SEQUENCE</scope>
    <source>
        <tissue evidence="1">Shoot tissue taken approximately 20 cm above the soil surface</tissue>
    </source>
</reference>
<accession>A0A0A9C6F8</accession>
<organism evidence="1">
    <name type="scientific">Arundo donax</name>
    <name type="common">Giant reed</name>
    <name type="synonym">Donax arundinaceus</name>
    <dbReference type="NCBI Taxonomy" id="35708"/>
    <lineage>
        <taxon>Eukaryota</taxon>
        <taxon>Viridiplantae</taxon>
        <taxon>Streptophyta</taxon>
        <taxon>Embryophyta</taxon>
        <taxon>Tracheophyta</taxon>
        <taxon>Spermatophyta</taxon>
        <taxon>Magnoliopsida</taxon>
        <taxon>Liliopsida</taxon>
        <taxon>Poales</taxon>
        <taxon>Poaceae</taxon>
        <taxon>PACMAD clade</taxon>
        <taxon>Arundinoideae</taxon>
        <taxon>Arundineae</taxon>
        <taxon>Arundo</taxon>
    </lineage>
</organism>